<dbReference type="PANTHER" id="PTHR44942">
    <property type="entry name" value="METHYLTRANSF_11 DOMAIN-CONTAINING PROTEIN"/>
    <property type="match status" value="1"/>
</dbReference>
<reference evidence="5 6" key="1">
    <citation type="journal article" date="2015" name="Nature">
        <title>rRNA introns, odd ribosomes, and small enigmatic genomes across a large radiation of phyla.</title>
        <authorList>
            <person name="Brown C.T."/>
            <person name="Hug L.A."/>
            <person name="Thomas B.C."/>
            <person name="Sharon I."/>
            <person name="Castelle C.J."/>
            <person name="Singh A."/>
            <person name="Wilkins M.J."/>
            <person name="Williams K.H."/>
            <person name="Banfield J.F."/>
        </authorList>
    </citation>
    <scope>NUCLEOTIDE SEQUENCE [LARGE SCALE GENOMIC DNA]</scope>
</reference>
<protein>
    <submittedName>
        <fullName evidence="5">Methylase/methyltransferase</fullName>
    </submittedName>
</protein>
<dbReference type="Gene3D" id="3.40.50.150">
    <property type="entry name" value="Vaccinia Virus protein VP39"/>
    <property type="match status" value="1"/>
</dbReference>
<dbReference type="EMBL" id="LBXW01000002">
    <property type="protein sequence ID" value="KKR39749.1"/>
    <property type="molecule type" value="Genomic_DNA"/>
</dbReference>
<dbReference type="GO" id="GO:0032259">
    <property type="term" value="P:methylation"/>
    <property type="evidence" value="ECO:0007669"/>
    <property type="project" value="UniProtKB-KW"/>
</dbReference>
<dbReference type="SUPFAM" id="SSF53335">
    <property type="entry name" value="S-adenosyl-L-methionine-dependent methyltransferases"/>
    <property type="match status" value="1"/>
</dbReference>
<evidence type="ECO:0000259" key="4">
    <source>
        <dbReference type="Pfam" id="PF08241"/>
    </source>
</evidence>
<name>A0A0G0QHB0_9BACT</name>
<comment type="similarity">
    <text evidence="1">Belongs to the methyltransferase superfamily.</text>
</comment>
<dbReference type="InterPro" id="IPR051052">
    <property type="entry name" value="Diverse_substrate_MTase"/>
</dbReference>
<dbReference type="Pfam" id="PF08241">
    <property type="entry name" value="Methyltransf_11"/>
    <property type="match status" value="1"/>
</dbReference>
<evidence type="ECO:0000256" key="2">
    <source>
        <dbReference type="ARBA" id="ARBA00022603"/>
    </source>
</evidence>
<keyword evidence="2 5" id="KW-0489">Methyltransferase</keyword>
<comment type="caution">
    <text evidence="5">The sequence shown here is derived from an EMBL/GenBank/DDBJ whole genome shotgun (WGS) entry which is preliminary data.</text>
</comment>
<evidence type="ECO:0000313" key="5">
    <source>
        <dbReference type="EMBL" id="KKR39749.1"/>
    </source>
</evidence>
<dbReference type="PANTHER" id="PTHR44942:SF4">
    <property type="entry name" value="METHYLTRANSFERASE TYPE 11 DOMAIN-CONTAINING PROTEIN"/>
    <property type="match status" value="1"/>
</dbReference>
<evidence type="ECO:0000256" key="1">
    <source>
        <dbReference type="ARBA" id="ARBA00008361"/>
    </source>
</evidence>
<evidence type="ECO:0000313" key="6">
    <source>
        <dbReference type="Proteomes" id="UP000034687"/>
    </source>
</evidence>
<dbReference type="InterPro" id="IPR029063">
    <property type="entry name" value="SAM-dependent_MTases_sf"/>
</dbReference>
<gene>
    <name evidence="5" type="ORF">UT72_C0002G0003</name>
</gene>
<proteinExistence type="inferred from homology"/>
<accession>A0A0G0QHB0</accession>
<dbReference type="AlphaFoldDB" id="A0A0G0QHB0"/>
<feature type="domain" description="Methyltransferase type 11" evidence="4">
    <location>
        <begin position="61"/>
        <end position="156"/>
    </location>
</feature>
<dbReference type="Proteomes" id="UP000034687">
    <property type="component" value="Unassembled WGS sequence"/>
</dbReference>
<evidence type="ECO:0000256" key="3">
    <source>
        <dbReference type="ARBA" id="ARBA00022679"/>
    </source>
</evidence>
<organism evidence="5 6">
    <name type="scientific">Candidatus Woesebacteria bacterium GW2011_GWB1_40_101</name>
    <dbReference type="NCBI Taxonomy" id="1618575"/>
    <lineage>
        <taxon>Bacteria</taxon>
        <taxon>Candidatus Woeseibacteriota</taxon>
    </lineage>
</organism>
<keyword evidence="3 5" id="KW-0808">Transferase</keyword>
<dbReference type="CDD" id="cd02440">
    <property type="entry name" value="AdoMet_MTases"/>
    <property type="match status" value="1"/>
</dbReference>
<dbReference type="InterPro" id="IPR013216">
    <property type="entry name" value="Methyltransf_11"/>
</dbReference>
<dbReference type="GO" id="GO:0008757">
    <property type="term" value="F:S-adenosylmethionine-dependent methyltransferase activity"/>
    <property type="evidence" value="ECO:0007669"/>
    <property type="project" value="InterPro"/>
</dbReference>
<sequence>MKKDFSEKELNEREHFDKVAQKYDYNYSYLNTFTKYKISKKSVVLKNFVRKYLTKKDIKLLEIGCGTGEYTKKVAEKLPQADISALDISKNIVQLAKKKCKGCKNVSFKVGSAYNTGYKDSSFDVIFGFYVLHHLEIPKFRKEMDRVLKPGGIIFFYEPNILNPIVFLIKSNKILKRMVGDSPYEWAINPLKIREYFPSLKIEEIFQSEFVWPMSFISTGVLKFLDRATSSLSYVPIIKYLGGSVAVLARKI</sequence>